<evidence type="ECO:0000256" key="1">
    <source>
        <dbReference type="SAM" id="MobiDB-lite"/>
    </source>
</evidence>
<feature type="compositionally biased region" description="Polar residues" evidence="1">
    <location>
        <begin position="187"/>
        <end position="197"/>
    </location>
</feature>
<proteinExistence type="predicted"/>
<dbReference type="AlphaFoldDB" id="A0A7J6YAQ4"/>
<evidence type="ECO:0000313" key="3">
    <source>
        <dbReference type="Proteomes" id="UP000583944"/>
    </source>
</evidence>
<organism evidence="2 3">
    <name type="scientific">Trypanosoma cruzi</name>
    <dbReference type="NCBI Taxonomy" id="5693"/>
    <lineage>
        <taxon>Eukaryota</taxon>
        <taxon>Discoba</taxon>
        <taxon>Euglenozoa</taxon>
        <taxon>Kinetoplastea</taxon>
        <taxon>Metakinetoplastina</taxon>
        <taxon>Trypanosomatida</taxon>
        <taxon>Trypanosomatidae</taxon>
        <taxon>Trypanosoma</taxon>
        <taxon>Schizotrypanum</taxon>
    </lineage>
</organism>
<dbReference type="Proteomes" id="UP000583944">
    <property type="component" value="Unassembled WGS sequence"/>
</dbReference>
<name>A0A7J6YAQ4_TRYCR</name>
<feature type="region of interest" description="Disordered" evidence="1">
    <location>
        <begin position="167"/>
        <end position="197"/>
    </location>
</feature>
<dbReference type="EMBL" id="JABDHM010000019">
    <property type="protein sequence ID" value="KAF5223496.1"/>
    <property type="molecule type" value="Genomic_DNA"/>
</dbReference>
<accession>A0A7J6YAQ4</accession>
<dbReference type="VEuPathDB" id="TriTrypDB:BCY84_02316"/>
<dbReference type="VEuPathDB" id="TriTrypDB:ECC02_003515"/>
<evidence type="ECO:0000313" key="2">
    <source>
        <dbReference type="EMBL" id="KAF5223496.1"/>
    </source>
</evidence>
<reference evidence="2 3" key="1">
    <citation type="journal article" date="2019" name="Genome Biol. Evol.">
        <title>Nanopore Sequencing Significantly Improves Genome Assembly of the Protozoan Parasite Trypanosoma cruzi.</title>
        <authorList>
            <person name="Diaz-Viraque F."/>
            <person name="Pita S."/>
            <person name="Greif G."/>
            <person name="de Souza R.C.M."/>
            <person name="Iraola G."/>
            <person name="Robello C."/>
        </authorList>
    </citation>
    <scope>NUCLEOTIDE SEQUENCE [LARGE SCALE GENOMIC DNA]</scope>
    <source>
        <strain evidence="2 3">Berenice</strain>
    </source>
</reference>
<protein>
    <submittedName>
        <fullName evidence="2">Uncharacterized protein</fullName>
    </submittedName>
</protein>
<sequence length="265" mass="29919">MHGKRVAPVDYTLYLEYPPAAPQCNVRGLPEPGNAWPSTAGSPPYFFFFSDKECNAHTDAKRTREKNTADPELDDFTRHHRFVLKRRKEVEDARVCYEEHAGTGRMRSPWMKFGTPKTPAAATALTENCGEGQDSSGSSQLLKSAGAHGFSETMSSLTLTQRLISTATVGSRRPDSSPLTRIESQKARQPTTEMSLSQRPLRVQVHQTCLIVRDQPTNPVLEPLFKASTWRILPHKPKWKLDEANQITRHYDERLLRFLREGVAC</sequence>
<comment type="caution">
    <text evidence="2">The sequence shown here is derived from an EMBL/GenBank/DDBJ whole genome shotgun (WGS) entry which is preliminary data.</text>
</comment>
<gene>
    <name evidence="2" type="ORF">ECC02_003515</name>
</gene>